<protein>
    <submittedName>
        <fullName evidence="1">Uncharacterized protein</fullName>
    </submittedName>
</protein>
<evidence type="ECO:0000313" key="2">
    <source>
        <dbReference type="Proteomes" id="UP000319941"/>
    </source>
</evidence>
<dbReference type="Proteomes" id="UP000319941">
    <property type="component" value="Unassembled WGS sequence"/>
</dbReference>
<dbReference type="RefSeq" id="WP_144727478.1">
    <property type="nucleotide sequence ID" value="NZ_CAWOWR010000107.1"/>
</dbReference>
<proteinExistence type="predicted"/>
<dbReference type="AlphaFoldDB" id="A0A558HNN8"/>
<comment type="caution">
    <text evidence="1">The sequence shown here is derived from an EMBL/GenBank/DDBJ whole genome shotgun (WGS) entry which is preliminary data.</text>
</comment>
<sequence length="88" mass="9821">MQQNHDPAPQDEGFIELAPGTLEAIKAAGKKFDEDVKAGRAISGSSRWVMGPAGDRFCIRHSGPKPEPEVAPEPRTWWWRLLSWVLPD</sequence>
<evidence type="ECO:0000313" key="1">
    <source>
        <dbReference type="EMBL" id="TVU70742.1"/>
    </source>
</evidence>
<name>A0A558HNN8_9GAMM</name>
<keyword evidence="2" id="KW-1185">Reference proteome</keyword>
<reference evidence="1 2" key="1">
    <citation type="submission" date="2019-07" db="EMBL/GenBank/DDBJ databases">
        <title>Diversity of Bacteria from Kongsfjorden, Arctic.</title>
        <authorList>
            <person name="Yu Y."/>
        </authorList>
    </citation>
    <scope>NUCLEOTIDE SEQUENCE [LARGE SCALE GENOMIC DNA]</scope>
    <source>
        <strain evidence="1 2">SM1923</strain>
    </source>
</reference>
<dbReference type="EMBL" id="VNFH01000005">
    <property type="protein sequence ID" value="TVU70742.1"/>
    <property type="molecule type" value="Genomic_DNA"/>
</dbReference>
<organism evidence="1 2">
    <name type="scientific">Cobetia crustatorum</name>
    <dbReference type="NCBI Taxonomy" id="553385"/>
    <lineage>
        <taxon>Bacteria</taxon>
        <taxon>Pseudomonadati</taxon>
        <taxon>Pseudomonadota</taxon>
        <taxon>Gammaproteobacteria</taxon>
        <taxon>Oceanospirillales</taxon>
        <taxon>Halomonadaceae</taxon>
        <taxon>Cobetia</taxon>
    </lineage>
</organism>
<gene>
    <name evidence="1" type="ORF">FQP86_09040</name>
</gene>
<accession>A0A558HNN8</accession>